<dbReference type="AlphaFoldDB" id="A0A1Z5S815"/>
<protein>
    <submittedName>
        <fullName evidence="2">Uncharacterized protein</fullName>
    </submittedName>
</protein>
<dbReference type="EMBL" id="CM000760">
    <property type="protein sequence ID" value="OQU92061.1"/>
    <property type="molecule type" value="Genomic_DNA"/>
</dbReference>
<dbReference type="Gramene" id="OQU92061">
    <property type="protein sequence ID" value="OQU92061"/>
    <property type="gene ID" value="SORBI_3001G284450"/>
</dbReference>
<reference evidence="2 3" key="1">
    <citation type="journal article" date="2009" name="Nature">
        <title>The Sorghum bicolor genome and the diversification of grasses.</title>
        <authorList>
            <person name="Paterson A.H."/>
            <person name="Bowers J.E."/>
            <person name="Bruggmann R."/>
            <person name="Dubchak I."/>
            <person name="Grimwood J."/>
            <person name="Gundlach H."/>
            <person name="Haberer G."/>
            <person name="Hellsten U."/>
            <person name="Mitros T."/>
            <person name="Poliakov A."/>
            <person name="Schmutz J."/>
            <person name="Spannagl M."/>
            <person name="Tang H."/>
            <person name="Wang X."/>
            <person name="Wicker T."/>
            <person name="Bharti A.K."/>
            <person name="Chapman J."/>
            <person name="Feltus F.A."/>
            <person name="Gowik U."/>
            <person name="Grigoriev I.V."/>
            <person name="Lyons E."/>
            <person name="Maher C.A."/>
            <person name="Martis M."/>
            <person name="Narechania A."/>
            <person name="Otillar R.P."/>
            <person name="Penning B.W."/>
            <person name="Salamov A.A."/>
            <person name="Wang Y."/>
            <person name="Zhang L."/>
            <person name="Carpita N.C."/>
            <person name="Freeling M."/>
            <person name="Gingle A.R."/>
            <person name="Hash C.T."/>
            <person name="Keller B."/>
            <person name="Klein P."/>
            <person name="Kresovich S."/>
            <person name="McCann M.C."/>
            <person name="Ming R."/>
            <person name="Peterson D.G."/>
            <person name="Mehboob-ur-Rahman"/>
            <person name="Ware D."/>
            <person name="Westhoff P."/>
            <person name="Mayer K.F."/>
            <person name="Messing J."/>
            <person name="Rokhsar D.S."/>
        </authorList>
    </citation>
    <scope>NUCLEOTIDE SEQUENCE [LARGE SCALE GENOMIC DNA]</scope>
    <source>
        <strain evidence="3">cv. BTx623</strain>
    </source>
</reference>
<keyword evidence="3" id="KW-1185">Reference proteome</keyword>
<feature type="compositionally biased region" description="Basic and acidic residues" evidence="1">
    <location>
        <begin position="85"/>
        <end position="106"/>
    </location>
</feature>
<reference evidence="3" key="2">
    <citation type="journal article" date="2018" name="Plant J.">
        <title>The Sorghum bicolor reference genome: improved assembly, gene annotations, a transcriptome atlas, and signatures of genome organization.</title>
        <authorList>
            <person name="McCormick R.F."/>
            <person name="Truong S.K."/>
            <person name="Sreedasyam A."/>
            <person name="Jenkins J."/>
            <person name="Shu S."/>
            <person name="Sims D."/>
            <person name="Kennedy M."/>
            <person name="Amirebrahimi M."/>
            <person name="Weers B.D."/>
            <person name="McKinley B."/>
            <person name="Mattison A."/>
            <person name="Morishige D.T."/>
            <person name="Grimwood J."/>
            <person name="Schmutz J."/>
            <person name="Mullet J.E."/>
        </authorList>
    </citation>
    <scope>NUCLEOTIDE SEQUENCE [LARGE SCALE GENOMIC DNA]</scope>
    <source>
        <strain evidence="3">cv. BTx623</strain>
    </source>
</reference>
<proteinExistence type="predicted"/>
<evidence type="ECO:0000256" key="1">
    <source>
        <dbReference type="SAM" id="MobiDB-lite"/>
    </source>
</evidence>
<dbReference type="Proteomes" id="UP000000768">
    <property type="component" value="Chromosome 1"/>
</dbReference>
<evidence type="ECO:0000313" key="3">
    <source>
        <dbReference type="Proteomes" id="UP000000768"/>
    </source>
</evidence>
<name>A0A1Z5S815_SORBI</name>
<accession>A0A1Z5S815</accession>
<feature type="region of interest" description="Disordered" evidence="1">
    <location>
        <begin position="61"/>
        <end position="206"/>
    </location>
</feature>
<evidence type="ECO:0000313" key="2">
    <source>
        <dbReference type="EMBL" id="OQU92061.1"/>
    </source>
</evidence>
<dbReference type="InParanoid" id="A0A1Z5S815"/>
<sequence>MSRPHHHRVHGQLEHQLLLLAIIKSSLPVPSMKPIQSIHCIVVPGRRRRLASAGHCPVFMHAKQPVRQPRERAESVAESNGNLAKPRDDGSKKPRGRSRSDIRTGEEWTPTAHPPSGHEGGGGRRRTGPPRWLDPIPIPIQPTSPGFLLLPRGPNSNQPRQAGPTRVSGRNAKNPLPSTPTRIRRGGTPFDISSIPIPLPGIRRTGGHRDAAARARKPAAAGMVPRVSRPVSSRHQLAGAVPRHAMPFVLSCLLHRMLQRP</sequence>
<organism evidence="2 3">
    <name type="scientific">Sorghum bicolor</name>
    <name type="common">Sorghum</name>
    <name type="synonym">Sorghum vulgare</name>
    <dbReference type="NCBI Taxonomy" id="4558"/>
    <lineage>
        <taxon>Eukaryota</taxon>
        <taxon>Viridiplantae</taxon>
        <taxon>Streptophyta</taxon>
        <taxon>Embryophyta</taxon>
        <taxon>Tracheophyta</taxon>
        <taxon>Spermatophyta</taxon>
        <taxon>Magnoliopsida</taxon>
        <taxon>Liliopsida</taxon>
        <taxon>Poales</taxon>
        <taxon>Poaceae</taxon>
        <taxon>PACMAD clade</taxon>
        <taxon>Panicoideae</taxon>
        <taxon>Andropogonodae</taxon>
        <taxon>Andropogoneae</taxon>
        <taxon>Sorghinae</taxon>
        <taxon>Sorghum</taxon>
    </lineage>
</organism>
<gene>
    <name evidence="2" type="ORF">SORBI_3001G284450</name>
</gene>